<gene>
    <name evidence="1" type="ORF">DKK70_00805</name>
</gene>
<organism evidence="1 2">
    <name type="scientific">Gilliamella apicola</name>
    <dbReference type="NCBI Taxonomy" id="1196095"/>
    <lineage>
        <taxon>Bacteria</taxon>
        <taxon>Pseudomonadati</taxon>
        <taxon>Pseudomonadota</taxon>
        <taxon>Gammaproteobacteria</taxon>
        <taxon>Orbales</taxon>
        <taxon>Orbaceae</taxon>
        <taxon>Gilliamella</taxon>
    </lineage>
</organism>
<dbReference type="RefSeq" id="WP_110432325.1">
    <property type="nucleotide sequence ID" value="NZ_QGLR01000002.1"/>
</dbReference>
<dbReference type="OrthoDB" id="2664633at2"/>
<dbReference type="AlphaFoldDB" id="A0A2V4E5T4"/>
<evidence type="ECO:0000313" key="1">
    <source>
        <dbReference type="EMBL" id="PXZ08685.1"/>
    </source>
</evidence>
<name>A0A2V4E5T4_9GAMM</name>
<accession>A0A2V4E5T4</accession>
<dbReference type="EMBL" id="QGLR01000002">
    <property type="protein sequence ID" value="PXZ08685.1"/>
    <property type="molecule type" value="Genomic_DNA"/>
</dbReference>
<evidence type="ECO:0000313" key="2">
    <source>
        <dbReference type="Proteomes" id="UP000247932"/>
    </source>
</evidence>
<keyword evidence="2" id="KW-1185">Reference proteome</keyword>
<reference evidence="1 2" key="1">
    <citation type="submission" date="2018-05" db="EMBL/GenBank/DDBJ databases">
        <title>Reference genomes for bee gut microbiota database.</title>
        <authorList>
            <person name="Ellegaard K.M."/>
        </authorList>
    </citation>
    <scope>NUCLEOTIDE SEQUENCE [LARGE SCALE GENOMIC DNA]</scope>
    <source>
        <strain evidence="1 2">ESL0182</strain>
    </source>
</reference>
<dbReference type="Proteomes" id="UP000247932">
    <property type="component" value="Unassembled WGS sequence"/>
</dbReference>
<proteinExistence type="predicted"/>
<comment type="caution">
    <text evidence="1">The sequence shown here is derived from an EMBL/GenBank/DDBJ whole genome shotgun (WGS) entry which is preliminary data.</text>
</comment>
<protein>
    <submittedName>
        <fullName evidence="1">Uncharacterized protein</fullName>
    </submittedName>
</protein>
<sequence>MAVSGKSCKGNAPTSVNINGVNYKVIIEDSQSIRNYPSSATQTNLNHAEHKLMSYAKDNYAGQKVDIKVSVENTSK</sequence>